<reference evidence="1 2" key="1">
    <citation type="submission" date="2019-05" db="EMBL/GenBank/DDBJ databases">
        <authorList>
            <person name="Schori C."/>
            <person name="Ahrens C."/>
        </authorList>
    </citation>
    <scope>NUCLEOTIDE SEQUENCE [LARGE SCALE GENOMIC DNA]</scope>
    <source>
        <strain evidence="1 2">DSM 10702</strain>
    </source>
</reference>
<accession>A0AAP9UEZ1</accession>
<dbReference type="Proteomes" id="UP000515243">
    <property type="component" value="Chromosome 1"/>
</dbReference>
<name>A0AAP9UEZ1_CLOBU</name>
<dbReference type="EMBL" id="CP040626">
    <property type="protein sequence ID" value="QMW91610.1"/>
    <property type="molecule type" value="Genomic_DNA"/>
</dbReference>
<dbReference type="GeneID" id="92944843"/>
<evidence type="ECO:0000313" key="2">
    <source>
        <dbReference type="Proteomes" id="UP000515243"/>
    </source>
</evidence>
<dbReference type="AlphaFoldDB" id="A0AAP9UEZ1"/>
<evidence type="ECO:0000313" key="1">
    <source>
        <dbReference type="EMBL" id="QMW91610.1"/>
    </source>
</evidence>
<gene>
    <name evidence="1" type="ORF">FF104_11720</name>
</gene>
<organism evidence="1 2">
    <name type="scientific">Clostridium butyricum</name>
    <dbReference type="NCBI Taxonomy" id="1492"/>
    <lineage>
        <taxon>Bacteria</taxon>
        <taxon>Bacillati</taxon>
        <taxon>Bacillota</taxon>
        <taxon>Clostridia</taxon>
        <taxon>Eubacteriales</taxon>
        <taxon>Clostridiaceae</taxon>
        <taxon>Clostridium</taxon>
    </lineage>
</organism>
<proteinExistence type="predicted"/>
<dbReference type="RefSeq" id="WP_051119382.1">
    <property type="nucleotide sequence ID" value="NZ_AP019716.1"/>
</dbReference>
<protein>
    <submittedName>
        <fullName evidence="1">Uncharacterized protein</fullName>
    </submittedName>
</protein>
<sequence length="386" mass="44101">MINIFSIFTKNKKTDSNEMIKFNDICFIEPGTKKQFLSITPNSEFNKEELNKIGNAAKIDMFLQQLPLVANMVQSQEMKGAYKVVFPEGITGTLMKYKNGMLGTPFIGENGKIAGHAGLVPLDASKVLTPVMIFSAISAVTGQYFMARIDKSLSVISKDVKEIIELIYDEKESDIYAIYDYYEYIKDNMTTIVENESLRISVLSNLQLNNNKMNSNVKFYNKSIQRKISDLNKVNGDSIFTSKRLDKVQELNNEIENLMHQQSLCYELFCVGKMLEVKIAEIYDKDYYSNTINDFLKLGKEIEVSIESLMYACNEVLIETKKGALLNEDKVSDKILESNKQYEERKSTLSNNVQNLINNINMFSLDSSKEKEFYVIENELYVKTGV</sequence>